<dbReference type="FunFam" id="1.10.8.720:FF:000003">
    <property type="entry name" value="Cytoplasmic dynein heavy chain 2"/>
    <property type="match status" value="1"/>
</dbReference>
<dbReference type="GO" id="GO:0016887">
    <property type="term" value="F:ATP hydrolysis activity"/>
    <property type="evidence" value="ECO:0007669"/>
    <property type="project" value="InterPro"/>
</dbReference>
<evidence type="ECO:0000256" key="11">
    <source>
        <dbReference type="SAM" id="Coils"/>
    </source>
</evidence>
<dbReference type="GO" id="GO:0030286">
    <property type="term" value="C:dynein complex"/>
    <property type="evidence" value="ECO:0007669"/>
    <property type="project" value="UniProtKB-KW"/>
</dbReference>
<feature type="domain" description="Cytoplasmic dynein 2 heavy chain 1 AAA+ ATPase" evidence="20">
    <location>
        <begin position="260"/>
        <end position="350"/>
    </location>
</feature>
<evidence type="ECO:0000313" key="23">
    <source>
        <dbReference type="Proteomes" id="UP000822476"/>
    </source>
</evidence>
<evidence type="ECO:0000256" key="6">
    <source>
        <dbReference type="ARBA" id="ARBA00022840"/>
    </source>
</evidence>
<evidence type="ECO:0000259" key="15">
    <source>
        <dbReference type="Pfam" id="PF12777"/>
    </source>
</evidence>
<dbReference type="Pfam" id="PF21264">
    <property type="entry name" value="DYNC2H1_AAA_dom"/>
    <property type="match status" value="1"/>
</dbReference>
<evidence type="ECO:0000259" key="14">
    <source>
        <dbReference type="Pfam" id="PF07728"/>
    </source>
</evidence>
<dbReference type="InterPro" id="IPR011704">
    <property type="entry name" value="ATPase_dyneun-rel_AAA"/>
</dbReference>
<dbReference type="Pfam" id="PF18198">
    <property type="entry name" value="AAA_lid_11"/>
    <property type="match status" value="1"/>
</dbReference>
<dbReference type="InterPro" id="IPR004273">
    <property type="entry name" value="Dynein_heavy_D6_P-loop"/>
</dbReference>
<dbReference type="Gene3D" id="1.10.8.710">
    <property type="match status" value="1"/>
</dbReference>
<protein>
    <recommendedName>
        <fullName evidence="24">Cytoplasmic dynein 2 heavy chain 1</fullName>
    </recommendedName>
</protein>
<feature type="domain" description="Dynein heavy chain region D6 P-loop" evidence="13">
    <location>
        <begin position="2006"/>
        <end position="2151"/>
    </location>
</feature>
<dbReference type="Gene3D" id="1.20.920.30">
    <property type="match status" value="1"/>
</dbReference>
<dbReference type="EMBL" id="JTDE01000888">
    <property type="protein sequence ID" value="KAF7260109.1"/>
    <property type="molecule type" value="Genomic_DNA"/>
</dbReference>
<evidence type="ECO:0000256" key="10">
    <source>
        <dbReference type="ARBA" id="ARBA00023212"/>
    </source>
</evidence>
<evidence type="ECO:0000256" key="1">
    <source>
        <dbReference type="ARBA" id="ARBA00004245"/>
    </source>
</evidence>
<dbReference type="GO" id="GO:0007018">
    <property type="term" value="P:microtubule-based movement"/>
    <property type="evidence" value="ECO:0007669"/>
    <property type="project" value="InterPro"/>
</dbReference>
<evidence type="ECO:0000256" key="4">
    <source>
        <dbReference type="ARBA" id="ARBA00022701"/>
    </source>
</evidence>
<keyword evidence="10" id="KW-0206">Cytoskeleton</keyword>
<feature type="coiled-coil region" evidence="11">
    <location>
        <begin position="1399"/>
        <end position="1447"/>
    </location>
</feature>
<feature type="domain" description="Dynein heavy chain ATP-binding dynein motor region" evidence="17">
    <location>
        <begin position="1531"/>
        <end position="1760"/>
    </location>
</feature>
<dbReference type="Pfam" id="PF22597">
    <property type="entry name" value="DYN_lid"/>
    <property type="match status" value="1"/>
</dbReference>
<dbReference type="GO" id="GO:0005874">
    <property type="term" value="C:microtubule"/>
    <property type="evidence" value="ECO:0007669"/>
    <property type="project" value="UniProtKB-KW"/>
</dbReference>
<evidence type="ECO:0000259" key="20">
    <source>
        <dbReference type="Pfam" id="PF21264"/>
    </source>
</evidence>
<evidence type="ECO:0000256" key="5">
    <source>
        <dbReference type="ARBA" id="ARBA00022741"/>
    </source>
</evidence>
<dbReference type="Gene3D" id="3.40.50.300">
    <property type="entry name" value="P-loop containing nucleotide triphosphate hydrolases"/>
    <property type="match status" value="5"/>
</dbReference>
<dbReference type="GO" id="GO:0045505">
    <property type="term" value="F:dynein intermediate chain binding"/>
    <property type="evidence" value="ECO:0007669"/>
    <property type="project" value="InterPro"/>
</dbReference>
<feature type="domain" description="Dynein heavy chain AAA lid" evidence="18">
    <location>
        <begin position="2186"/>
        <end position="2321"/>
    </location>
</feature>
<feature type="domain" description="Dynein heavy chain C-terminal" evidence="19">
    <location>
        <begin position="2404"/>
        <end position="2662"/>
    </location>
</feature>
<dbReference type="OrthoDB" id="10252139at2759"/>
<dbReference type="InterPro" id="IPR049400">
    <property type="entry name" value="DYNC2H1_AAA_dom"/>
</dbReference>
<dbReference type="InterPro" id="IPR024743">
    <property type="entry name" value="Dynein_HC_stalk"/>
</dbReference>
<dbReference type="InterPro" id="IPR026983">
    <property type="entry name" value="DHC"/>
</dbReference>
<evidence type="ECO:0008006" key="24">
    <source>
        <dbReference type="Google" id="ProtNLM"/>
    </source>
</evidence>
<keyword evidence="4" id="KW-0493">Microtubule</keyword>
<feature type="region of interest" description="Disordered" evidence="12">
    <location>
        <begin position="1163"/>
        <end position="1182"/>
    </location>
</feature>
<feature type="domain" description="Dynein heavy chain AAA module D4" evidence="16">
    <location>
        <begin position="880"/>
        <end position="1114"/>
    </location>
</feature>
<gene>
    <name evidence="22" type="ORF">EG68_03403</name>
</gene>
<sequence length="2665" mass="295669">MLQARIKSGPRVDDSGNGVVDDAEEARLVIQAARTNTLAKLTSSDAKRFDALLHDVFPDAKLHTGHIDDANITRLTEALHTVVKEQHMFPVKAQIRKALEVYEQTQQRMGIVLVGPSGCGKSTILSLLRMAMAKLGLVVRYHVFNPKAMLRVQLLGRIDPDTREWTDGVLTYSARCVVKEDVDQRCWIVCDGDIDPEWVESLNSVLDDNRLLTLPSGERIQFGPNVNFLFETHELTQASPATVSRMGVVYVSEEAMEPRALVDAWLAQQPEEDRAKLNTLIDPTFYTLLDWVYQKNEFVVETSPAATLFNGLSHLVGATTPARLTVGLIRGLGANLTDSAREALAIQVYEATGENPPDPTRPLDVQVDANYPGRLIPYPPSTSVIVLGPNVGGISNSVQGTEFSSANITSDFQLARAAANAVASGHPPLVLTPDVRRAVDAFRCWLDEPRARQSFLLVGPEGCGKSRLLDYCFATSPRPVQVATVHCSAQTTPAQLLEKLAQCCITVTCSTASTTASRVLRPREGERLILYLRDLNLPKPDKWGSCQLTAFLQQLLTYHGYYDPTSLEFIGIEGIQFVGSFTPAASSAGFGRHHLSPRFTSALRLTVITYPDKDQLVAIYSCLLQAVVMSHLSTEELPVAPPRSAVSQAATQLQHPSKLSANLINPVRLHTMATIMVQLLSAVQQQFRADEHAHCVFTPHILTAWVAGLLRYELQGSVNTMWAAFGQEARRLFRDRLPGEQARSQFDTVFSGLVYNNLSDIAAVGHSTEIDSWRVSKFTEKSGPGGSEIKIILKMAIGEIEYTDESSRTGSTTSGHDVAVGVIHQVGWFVTWGATQSVQCGGPIQLNGRPLGFMPSGAVEEVIARGLAQLSREHCPKAVDLVLFPEFVDLICRVDRALSCPGGSLLLAGRSGIGRRSAVNLVAHLHQLHLCRLRVGRDYGIRQFMADTKAACQMAGLDSQPTLLLIEDHQLVEDSFLEIINSLLACGEASGLFTTDELETLASTITANNSTGVSLREAAAEAGHRGPLSTFFANRVRTNLHIVIVLDVDNIDQFTARLRSNPSLYKHSCVQWLDSWTRTSMIQLPRLLVPGVSQLAKSDLFSQAFVAIHNSVPQPSLATPRRYLALCAAYARIEKTRRNKLESQASRLQAGLAKLKEARRRVNQLKKSAAEQGEQLTEKQAAADRALEQISAAMQGAADQRSEMEALRNRAAGESKDLERRKAVIDTELAEIEPLVQQARAAVGSIRPEALSEIRALRAPPDTIRDILEGVLLLMGIRDTSWTSMRGFLAKRGVQEEILNFDARRISPELRTSVERLLSKNQDSFDPKIARRASVAAAPLATWVRANVKYAVVLERIAPLEKEQAQLQASLTEGEDALKRLADDLAGVDVQVARLRTVFEQHTSEATRLKVELDRARDTLASAEALVGELEEEHARWKKQVNELSTELTALPTLALLSAAFITYLAASPEDVRQRQLADWVTQFAGLGLNLPDSSCCIQSTPSIESGNKITDQRRFDICRFLTTEREQLFWRTQGLPSDQLSGENAVVILEWMNESSGTSMCPFIVDPSSRSLNWLRLHLKHRKVEVVNQQSSNFATTLELAVRFGKSLIVQEVEEIEPILFPLLSKNLVSQGSRSTVTLGDRTVDFHPEFRLFLCTRQTSSTLDTVKPASAASLVTVVNFVTTRAGLVGQLLATSLHHERPELEQRRQELVRAEENMRLELAKLEDDLLQELANAHGNILENKELLQSLNKTKQSSMTIAESLVESTRLQLELDKERDVFYPLAEAGSRVYFALTDLVKINWMYQFSLNSFLHLFQKALEAPRDSTLNTPDHMTFLQKRLEALTYAHVSQALFKADRLMFTMHLTRCLRPEAITDEEWQFFIGLAGLDTPVDNVPASHWVGPERIREVMRLKVALPNLYTSLRLDDSRVWADWMRNTQTDTVQAPIGLQSNPPTAFQLNVLAVQTIRPDRLHTALRQFANRCLDLPNLGSPTLNLYRLFETETRATEPILLLISPGADPSQELAEAAAMRFSGKSGTTPDTSLSYRQVAMGQGQADLALRELHEAAEVGDWLCLKNLHLVIHWLPILEKEINSLLLSTEESDVAAMDENSKAKSAAGNGRQRVHESFRLWLTAEPHTGFPSALLQTCLKVSYEAPPGLKRNLRRTYESWTRPYLAQGNSSTRATALITLAWFHAVVQERRSYIPQGWTKFYEFSYADLRVAADIIDRLLLDTSSKGPVKDVWSWIHGLFADAIYGGRMDNDFDSEVLRSYLVRMFSDDTVRNLRLGPLRLPGTTELRDYTTLIEALPDYDPPEHFNLPANIDRSAQRNAANRVIAQLRLLSRPTGRASKFDKAVWSQELGPILVLWKKLNQGLQLIQHRSSTTCEGLLKSANKPITDSNSEQSGGDSFPFGVCSESPVVEFLRLELHNALHLIHTVHTGLAGLSRACRGTQFVTAALHKLAENLLHGETPSCWLSEWPEGPEEPIPFLRDLVAKASAVQNWMALAEANQLIQPNSAALDLADLFRPSTFLNAIRQQSARQLGVSIDSLKLTSYWPNQSSQAPVYGSRYLPVRIAKLKLEGANFESGRLAASQPESPSLIHLPDVTLVWIEQEKPESVCPEESICLPVYLNHARQYLVSRLHIPCPVGTKNQWIQAGTALLLTAF</sequence>
<dbReference type="Pfam" id="PF12777">
    <property type="entry name" value="MT"/>
    <property type="match status" value="1"/>
</dbReference>
<feature type="coiled-coil region" evidence="11">
    <location>
        <begin position="1701"/>
        <end position="1735"/>
    </location>
</feature>
<comment type="caution">
    <text evidence="22">The sequence shown here is derived from an EMBL/GenBank/DDBJ whole genome shotgun (WGS) entry which is preliminary data.</text>
</comment>
<dbReference type="Gene3D" id="1.20.920.20">
    <property type="match status" value="1"/>
</dbReference>
<keyword evidence="23" id="KW-1185">Reference proteome</keyword>
<dbReference type="FunFam" id="1.20.920.20:FF:000002">
    <property type="entry name" value="Cytoplasmic dynein 1 heavy chain"/>
    <property type="match status" value="1"/>
</dbReference>
<keyword evidence="7" id="KW-0243">Dynein</keyword>
<dbReference type="PANTHER" id="PTHR45703">
    <property type="entry name" value="DYNEIN HEAVY CHAIN"/>
    <property type="match status" value="1"/>
</dbReference>
<dbReference type="GO" id="GO:0008569">
    <property type="term" value="F:minus-end-directed microtubule motor activity"/>
    <property type="evidence" value="ECO:0007669"/>
    <property type="project" value="InterPro"/>
</dbReference>
<dbReference type="SUPFAM" id="SSF52540">
    <property type="entry name" value="P-loop containing nucleoside triphosphate hydrolases"/>
    <property type="match status" value="3"/>
</dbReference>
<evidence type="ECO:0000259" key="16">
    <source>
        <dbReference type="Pfam" id="PF12780"/>
    </source>
</evidence>
<dbReference type="InterPro" id="IPR027417">
    <property type="entry name" value="P-loop_NTPase"/>
</dbReference>
<evidence type="ECO:0000256" key="3">
    <source>
        <dbReference type="ARBA" id="ARBA00022490"/>
    </source>
</evidence>
<dbReference type="Proteomes" id="UP000822476">
    <property type="component" value="Unassembled WGS sequence"/>
</dbReference>
<keyword evidence="8 11" id="KW-0175">Coiled coil</keyword>
<evidence type="ECO:0000256" key="2">
    <source>
        <dbReference type="ARBA" id="ARBA00008887"/>
    </source>
</evidence>
<proteinExistence type="inferred from homology"/>
<evidence type="ECO:0000259" key="17">
    <source>
        <dbReference type="Pfam" id="PF12781"/>
    </source>
</evidence>
<dbReference type="Pfam" id="PF03028">
    <property type="entry name" value="Dynein_heavy"/>
    <property type="match status" value="1"/>
</dbReference>
<dbReference type="FunFam" id="3.40.50.300:FF:000706">
    <property type="entry name" value="Cytoplasmic dynein 2 heavy chain 1"/>
    <property type="match status" value="1"/>
</dbReference>
<evidence type="ECO:0000256" key="9">
    <source>
        <dbReference type="ARBA" id="ARBA00023175"/>
    </source>
</evidence>
<dbReference type="Pfam" id="PF12780">
    <property type="entry name" value="AAA_8"/>
    <property type="match status" value="1"/>
</dbReference>
<keyword evidence="5" id="KW-0547">Nucleotide-binding</keyword>
<dbReference type="InterPro" id="IPR041228">
    <property type="entry name" value="Dynein_C"/>
</dbReference>
<dbReference type="FunFam" id="3.40.50.300:FF:000598">
    <property type="entry name" value="Dynein cytoplasmic 2 heavy chain 1"/>
    <property type="match status" value="1"/>
</dbReference>
<dbReference type="GO" id="GO:0005524">
    <property type="term" value="F:ATP binding"/>
    <property type="evidence" value="ECO:0007669"/>
    <property type="project" value="UniProtKB-KW"/>
</dbReference>
<dbReference type="Pfam" id="PF12775">
    <property type="entry name" value="AAA_7"/>
    <property type="match status" value="1"/>
</dbReference>
<dbReference type="Gene3D" id="3.10.490.20">
    <property type="match status" value="1"/>
</dbReference>
<keyword evidence="6" id="KW-0067">ATP-binding</keyword>
<evidence type="ECO:0000259" key="13">
    <source>
        <dbReference type="Pfam" id="PF03028"/>
    </source>
</evidence>
<dbReference type="Pfam" id="PF18199">
    <property type="entry name" value="Dynein_C"/>
    <property type="match status" value="1"/>
</dbReference>
<dbReference type="InterPro" id="IPR042219">
    <property type="entry name" value="AAA_lid_11_sf"/>
</dbReference>
<evidence type="ECO:0000256" key="12">
    <source>
        <dbReference type="SAM" id="MobiDB-lite"/>
    </source>
</evidence>
<keyword evidence="3" id="KW-0963">Cytoplasm</keyword>
<dbReference type="Gene3D" id="1.20.1270.280">
    <property type="match status" value="1"/>
</dbReference>
<dbReference type="Pfam" id="PF12781">
    <property type="entry name" value="AAA_9"/>
    <property type="match status" value="1"/>
</dbReference>
<dbReference type="Gene3D" id="6.10.140.1060">
    <property type="match status" value="1"/>
</dbReference>
<evidence type="ECO:0000259" key="19">
    <source>
        <dbReference type="Pfam" id="PF18199"/>
    </source>
</evidence>
<name>A0A8S9YYC9_9TREM</name>
<feature type="domain" description="ATPase dynein-related AAA" evidence="14">
    <location>
        <begin position="111"/>
        <end position="246"/>
    </location>
</feature>
<dbReference type="GO" id="GO:0051959">
    <property type="term" value="F:dynein light intermediate chain binding"/>
    <property type="evidence" value="ECO:0007669"/>
    <property type="project" value="InterPro"/>
</dbReference>
<reference evidence="22" key="1">
    <citation type="submission" date="2019-07" db="EMBL/GenBank/DDBJ databases">
        <title>Annotation for the trematode Paragonimus miyazaki's.</title>
        <authorList>
            <person name="Choi Y.-J."/>
        </authorList>
    </citation>
    <scope>NUCLEOTIDE SEQUENCE</scope>
    <source>
        <strain evidence="22">Japan</strain>
    </source>
</reference>
<dbReference type="InterPro" id="IPR043160">
    <property type="entry name" value="Dynein_C_barrel"/>
</dbReference>
<comment type="similarity">
    <text evidence="2">Belongs to the dynein heavy chain family.</text>
</comment>
<dbReference type="Gene3D" id="1.10.8.720">
    <property type="entry name" value="Region D6 of dynein motor"/>
    <property type="match status" value="1"/>
</dbReference>
<evidence type="ECO:0000259" key="21">
    <source>
        <dbReference type="Pfam" id="PF22597"/>
    </source>
</evidence>
<feature type="region of interest" description="Disordered" evidence="12">
    <location>
        <begin position="1193"/>
        <end position="1213"/>
    </location>
</feature>
<evidence type="ECO:0000256" key="8">
    <source>
        <dbReference type="ARBA" id="ARBA00023054"/>
    </source>
</evidence>
<dbReference type="InterPro" id="IPR054354">
    <property type="entry name" value="DYNC2H1-like_lid"/>
</dbReference>
<dbReference type="InterPro" id="IPR024317">
    <property type="entry name" value="Dynein_heavy_chain_D4_dom"/>
</dbReference>
<evidence type="ECO:0000256" key="7">
    <source>
        <dbReference type="ARBA" id="ARBA00023017"/>
    </source>
</evidence>
<feature type="domain" description="Dynein 2 heavy chain 1 cytoplasmic ATPase lid" evidence="21">
    <location>
        <begin position="668"/>
        <end position="742"/>
    </location>
</feature>
<evidence type="ECO:0000259" key="18">
    <source>
        <dbReference type="Pfam" id="PF18198"/>
    </source>
</evidence>
<feature type="domain" description="Dynein heavy chain coiled coil stalk" evidence="15">
    <location>
        <begin position="1147"/>
        <end position="1475"/>
    </location>
</feature>
<accession>A0A8S9YYC9</accession>
<feature type="compositionally biased region" description="Basic and acidic residues" evidence="12">
    <location>
        <begin position="1200"/>
        <end position="1213"/>
    </location>
</feature>
<dbReference type="PANTHER" id="PTHR45703:SF22">
    <property type="entry name" value="DYNEIN CYTOPLASMIC 2 HEAVY CHAIN 1"/>
    <property type="match status" value="1"/>
</dbReference>
<organism evidence="22 23">
    <name type="scientific">Paragonimus skrjabini miyazakii</name>
    <dbReference type="NCBI Taxonomy" id="59628"/>
    <lineage>
        <taxon>Eukaryota</taxon>
        <taxon>Metazoa</taxon>
        <taxon>Spiralia</taxon>
        <taxon>Lophotrochozoa</taxon>
        <taxon>Platyhelminthes</taxon>
        <taxon>Trematoda</taxon>
        <taxon>Digenea</taxon>
        <taxon>Plagiorchiida</taxon>
        <taxon>Troglotremata</taxon>
        <taxon>Troglotrematidae</taxon>
        <taxon>Paragonimus</taxon>
    </lineage>
</organism>
<keyword evidence="9" id="KW-0505">Motor protein</keyword>
<dbReference type="InterPro" id="IPR043157">
    <property type="entry name" value="Dynein_AAA1S"/>
</dbReference>
<comment type="subcellular location">
    <subcellularLocation>
        <location evidence="1">Cytoplasm</location>
        <location evidence="1">Cytoskeleton</location>
    </subcellularLocation>
</comment>
<evidence type="ECO:0000313" key="22">
    <source>
        <dbReference type="EMBL" id="KAF7260109.1"/>
    </source>
</evidence>
<dbReference type="InterPro" id="IPR035706">
    <property type="entry name" value="AAA_9"/>
</dbReference>
<dbReference type="Gene3D" id="1.10.8.1220">
    <property type="match status" value="1"/>
</dbReference>
<dbReference type="Pfam" id="PF07728">
    <property type="entry name" value="AAA_5"/>
    <property type="match status" value="1"/>
</dbReference>
<dbReference type="InterPro" id="IPR041658">
    <property type="entry name" value="AAA_lid_11"/>
</dbReference>